<dbReference type="OrthoDB" id="5490290at2"/>
<name>A0A4Q2R8R5_9HYPH</name>
<evidence type="ECO:0000256" key="1">
    <source>
        <dbReference type="ARBA" id="ARBA00022676"/>
    </source>
</evidence>
<dbReference type="AlphaFoldDB" id="A0A4Q2R8R5"/>
<evidence type="ECO:0000256" key="2">
    <source>
        <dbReference type="ARBA" id="ARBA00022679"/>
    </source>
</evidence>
<accession>A0A4Q2R8R5</accession>
<dbReference type="CDD" id="cd03801">
    <property type="entry name" value="GT4_PimA-like"/>
    <property type="match status" value="1"/>
</dbReference>
<gene>
    <name evidence="3" type="ORF">D3272_22145</name>
</gene>
<dbReference type="Pfam" id="PF13692">
    <property type="entry name" value="Glyco_trans_1_4"/>
    <property type="match status" value="1"/>
</dbReference>
<dbReference type="EMBL" id="QYBC01000022">
    <property type="protein sequence ID" value="RYB02185.1"/>
    <property type="molecule type" value="Genomic_DNA"/>
</dbReference>
<reference evidence="3 4" key="1">
    <citation type="submission" date="2018-09" db="EMBL/GenBank/DDBJ databases">
        <authorList>
            <person name="Grouzdev D.S."/>
            <person name="Krutkina M.S."/>
        </authorList>
    </citation>
    <scope>NUCLEOTIDE SEQUENCE [LARGE SCALE GENOMIC DNA]</scope>
    <source>
        <strain evidence="3 4">RmlP001</strain>
    </source>
</reference>
<evidence type="ECO:0000313" key="4">
    <source>
        <dbReference type="Proteomes" id="UP000289411"/>
    </source>
</evidence>
<organism evidence="3 4">
    <name type="scientific">Lichenibacterium ramalinae</name>
    <dbReference type="NCBI Taxonomy" id="2316527"/>
    <lineage>
        <taxon>Bacteria</taxon>
        <taxon>Pseudomonadati</taxon>
        <taxon>Pseudomonadota</taxon>
        <taxon>Alphaproteobacteria</taxon>
        <taxon>Hyphomicrobiales</taxon>
        <taxon>Lichenihabitantaceae</taxon>
        <taxon>Lichenibacterium</taxon>
    </lineage>
</organism>
<sequence>MQFAATYAPGVFDTRTKLMGRQSAGVGFLRAALKARPERIYCYAAHRGLAQTFADDVTAITATPPELRFIGWDAPGRLAEAGLLYRADPGIQSDAWNRRQHGQARGWSLCGVTHSLSSLNAMTAVASIVRAPLYPWDAVICTSTVARDVYRHVIEAEMESLRDAVGATRFTLPQLPMIPLGVHPEDFAFTADERAAARVAVGLGPDDVAVLFAGRLTFHGKAHPLPMFLGLEAAAQASPHPVHLLLFGQYAHAAVGDAFAREAARFAPSVRLVHLDGAKGGNQGIAWAAADIFTSLSDNIQETFGLTPVEAMAAGLPVVVSDWNGYKDTVRDGVDGFRVPTLAPPAGCGIDLIDRHESSLDDYDRFIGNVAQLTAVDVGAAAEAYRRLVLSPALRRRMGDAGRRRVRDTFDWTLVFRRYEALWEELAERRRADPAVPGEGSRIGRPDRPDPFSLYRSFPSALAAGGTRLRLRPGLVLADALERRALASVSFATAGVPAESTLGDVLVHLSEDWTTVGALAAALPGLRHAALVRAVLWLAKVGVVDASGGRLPAAWSEASD</sequence>
<reference evidence="3 4" key="2">
    <citation type="submission" date="2019-02" db="EMBL/GenBank/DDBJ databases">
        <title>'Lichenibacterium ramalinii' gen. nov. sp. nov., 'Lichenibacterium minor' gen. nov. sp. nov.</title>
        <authorList>
            <person name="Pankratov T."/>
        </authorList>
    </citation>
    <scope>NUCLEOTIDE SEQUENCE [LARGE SCALE GENOMIC DNA]</scope>
    <source>
        <strain evidence="3 4">RmlP001</strain>
    </source>
</reference>
<dbReference type="PANTHER" id="PTHR12526">
    <property type="entry name" value="GLYCOSYLTRANSFERASE"/>
    <property type="match status" value="1"/>
</dbReference>
<keyword evidence="4" id="KW-1185">Reference proteome</keyword>
<dbReference type="Gene3D" id="3.40.50.2000">
    <property type="entry name" value="Glycogen Phosphorylase B"/>
    <property type="match status" value="3"/>
</dbReference>
<dbReference type="SUPFAM" id="SSF53756">
    <property type="entry name" value="UDP-Glycosyltransferase/glycogen phosphorylase"/>
    <property type="match status" value="1"/>
</dbReference>
<dbReference type="Proteomes" id="UP000289411">
    <property type="component" value="Unassembled WGS sequence"/>
</dbReference>
<keyword evidence="2 3" id="KW-0808">Transferase</keyword>
<keyword evidence="1" id="KW-0328">Glycosyltransferase</keyword>
<dbReference type="RefSeq" id="WP_129221396.1">
    <property type="nucleotide sequence ID" value="NZ_QYBC01000022.1"/>
</dbReference>
<evidence type="ECO:0000313" key="3">
    <source>
        <dbReference type="EMBL" id="RYB02185.1"/>
    </source>
</evidence>
<proteinExistence type="predicted"/>
<dbReference type="GO" id="GO:0016757">
    <property type="term" value="F:glycosyltransferase activity"/>
    <property type="evidence" value="ECO:0007669"/>
    <property type="project" value="UniProtKB-KW"/>
</dbReference>
<protein>
    <submittedName>
        <fullName evidence="3">Glycosyltransferase</fullName>
    </submittedName>
</protein>
<dbReference type="PANTHER" id="PTHR12526:SF510">
    <property type="entry name" value="D-INOSITOL 3-PHOSPHATE GLYCOSYLTRANSFERASE"/>
    <property type="match status" value="1"/>
</dbReference>
<comment type="caution">
    <text evidence="3">The sequence shown here is derived from an EMBL/GenBank/DDBJ whole genome shotgun (WGS) entry which is preliminary data.</text>
</comment>